<dbReference type="KEGG" id="bsen:DP114_20870"/>
<keyword evidence="2" id="KW-1185">Reference proteome</keyword>
<organism evidence="1 2">
    <name type="scientific">Brasilonema sennae CENA114</name>
    <dbReference type="NCBI Taxonomy" id="415709"/>
    <lineage>
        <taxon>Bacteria</taxon>
        <taxon>Bacillati</taxon>
        <taxon>Cyanobacteriota</taxon>
        <taxon>Cyanophyceae</taxon>
        <taxon>Nostocales</taxon>
        <taxon>Scytonemataceae</taxon>
        <taxon>Brasilonema</taxon>
        <taxon>Bromeliae group (in: Brasilonema)</taxon>
    </lineage>
</organism>
<dbReference type="Proteomes" id="UP000503129">
    <property type="component" value="Chromosome"/>
</dbReference>
<proteinExistence type="predicted"/>
<dbReference type="AlphaFoldDB" id="A0A856MIH3"/>
<dbReference type="RefSeq" id="WP_171977010.1">
    <property type="nucleotide sequence ID" value="NZ_CAWOXK010000001.1"/>
</dbReference>
<protein>
    <submittedName>
        <fullName evidence="1">Uncharacterized protein</fullName>
    </submittedName>
</protein>
<evidence type="ECO:0000313" key="1">
    <source>
        <dbReference type="EMBL" id="QDL10014.1"/>
    </source>
</evidence>
<evidence type="ECO:0000313" key="2">
    <source>
        <dbReference type="Proteomes" id="UP000503129"/>
    </source>
</evidence>
<accession>A0A856MIH3</accession>
<reference evidence="1 2" key="1">
    <citation type="submission" date="2018-06" db="EMBL/GenBank/DDBJ databases">
        <title>Comparative genomics of Brasilonema spp. strains.</title>
        <authorList>
            <person name="Alvarenga D.O."/>
            <person name="Fiore M.F."/>
            <person name="Varani A.M."/>
        </authorList>
    </citation>
    <scope>NUCLEOTIDE SEQUENCE [LARGE SCALE GENOMIC DNA]</scope>
    <source>
        <strain evidence="1 2">CENA114</strain>
    </source>
</reference>
<name>A0A856MIH3_9CYAN</name>
<gene>
    <name evidence="1" type="ORF">DP114_20870</name>
</gene>
<sequence length="74" mass="8024">MPATTPAEVRSHITNALQLDLVGPTLNDTTYAREVLTQPPSKWYLAGFLVPFGAPPEVRSDDTSNDEIVQITGV</sequence>
<dbReference type="EMBL" id="CP030118">
    <property type="protein sequence ID" value="QDL10014.1"/>
    <property type="molecule type" value="Genomic_DNA"/>
</dbReference>